<dbReference type="GO" id="GO:0031146">
    <property type="term" value="P:SCF-dependent proteasomal ubiquitin-dependent protein catabolic process"/>
    <property type="evidence" value="ECO:0007669"/>
    <property type="project" value="TreeGrafter"/>
</dbReference>
<dbReference type="PANTHER" id="PTHR13318">
    <property type="entry name" value="PARTNER OF PAIRED, ISOFORM B-RELATED"/>
    <property type="match status" value="1"/>
</dbReference>
<protein>
    <submittedName>
        <fullName evidence="1">Uncharacterized protein</fullName>
    </submittedName>
</protein>
<dbReference type="Proteomes" id="UP000054549">
    <property type="component" value="Unassembled WGS sequence"/>
</dbReference>
<sequence>MPSDFRYPQELLDAICAQVYNSSLPPHQPSLDPLITTQSGIPTGLPSSIPPANWPEPMTRQSLANLCLTSRAWYAAAKPWLWMKLEVRLPRNWLGLVEQVAWNYEEETIETILGRAIRAAAEVVASTLTIHHPDQATAQQLKESLCGELDGPDTSIPLELLSPVASREPSPRRIRPKSKSPARWKIVRSINDAIQNVLKERNAELYIPIPDDPRPGRYVRHLDFNHFRTIGMRRSIEEGVNSRFVTGERLEAILKEMPNLTTFGATEYMDGALTLPVLNELFLRGAPSRGRWRPSRGRGAIMENHEIEEEIRERRRECKELEAVDLTGCVSVVFVNALTEFVNNHLIHPDHSENDAVRPYHDETLIFPGLQRLCLGGAKSIAPRILGPFVLAFPSLTHLDLSCTRVMPDVIAALGQSSTMRLKSLALSRCTRLTGESIRDFLIYSPVTSQLEELNLYGDVTYASPLSEDDLRHILDSAPCFLSGNLVYLDLSSAPLTRTLLMDVCRPQQKLRSLGLSHIPNLDLKAIADFLLSKAPNVEVLALVGSTPELEMRPRAGAEPRSLKSSIALHTQLIRPLCTSPFSCNLSTSTPSIPPPTRLRVIEMSTMILNVLGAGADAWRIVKSKGGRGWYVDTASGWVANGKGSEMRRDLEPDHPFRKEMQRLADANGNVNSGIGWHARKMEVLHGLGMLGREDGLYGAVSFAYQS</sequence>
<name>A0A0C2TCC8_AMAMK</name>
<evidence type="ECO:0000313" key="2">
    <source>
        <dbReference type="Proteomes" id="UP000054549"/>
    </source>
</evidence>
<dbReference type="SUPFAM" id="SSF52047">
    <property type="entry name" value="RNI-like"/>
    <property type="match status" value="1"/>
</dbReference>
<accession>A0A0C2TCC8</accession>
<dbReference type="GO" id="GO:0019005">
    <property type="term" value="C:SCF ubiquitin ligase complex"/>
    <property type="evidence" value="ECO:0007669"/>
    <property type="project" value="TreeGrafter"/>
</dbReference>
<dbReference type="HOGENOM" id="CLU_013668_0_0_1"/>
<dbReference type="InParanoid" id="A0A0C2TCC8"/>
<reference evidence="1 2" key="1">
    <citation type="submission" date="2014-04" db="EMBL/GenBank/DDBJ databases">
        <title>Evolutionary Origins and Diversification of the Mycorrhizal Mutualists.</title>
        <authorList>
            <consortium name="DOE Joint Genome Institute"/>
            <consortium name="Mycorrhizal Genomics Consortium"/>
            <person name="Kohler A."/>
            <person name="Kuo A."/>
            <person name="Nagy L.G."/>
            <person name="Floudas D."/>
            <person name="Copeland A."/>
            <person name="Barry K.W."/>
            <person name="Cichocki N."/>
            <person name="Veneault-Fourrey C."/>
            <person name="LaButti K."/>
            <person name="Lindquist E.A."/>
            <person name="Lipzen A."/>
            <person name="Lundell T."/>
            <person name="Morin E."/>
            <person name="Murat C."/>
            <person name="Riley R."/>
            <person name="Ohm R."/>
            <person name="Sun H."/>
            <person name="Tunlid A."/>
            <person name="Henrissat B."/>
            <person name="Grigoriev I.V."/>
            <person name="Hibbett D.S."/>
            <person name="Martin F."/>
        </authorList>
    </citation>
    <scope>NUCLEOTIDE SEQUENCE [LARGE SCALE GENOMIC DNA]</scope>
    <source>
        <strain evidence="1 2">Koide BX008</strain>
    </source>
</reference>
<evidence type="ECO:0000313" key="1">
    <source>
        <dbReference type="EMBL" id="KIL64474.1"/>
    </source>
</evidence>
<proteinExistence type="predicted"/>
<dbReference type="EMBL" id="KN818249">
    <property type="protein sequence ID" value="KIL64474.1"/>
    <property type="molecule type" value="Genomic_DNA"/>
</dbReference>
<organism evidence="1 2">
    <name type="scientific">Amanita muscaria (strain Koide BX008)</name>
    <dbReference type="NCBI Taxonomy" id="946122"/>
    <lineage>
        <taxon>Eukaryota</taxon>
        <taxon>Fungi</taxon>
        <taxon>Dikarya</taxon>
        <taxon>Basidiomycota</taxon>
        <taxon>Agaricomycotina</taxon>
        <taxon>Agaricomycetes</taxon>
        <taxon>Agaricomycetidae</taxon>
        <taxon>Agaricales</taxon>
        <taxon>Pluteineae</taxon>
        <taxon>Amanitaceae</taxon>
        <taxon>Amanita</taxon>
    </lineage>
</organism>
<keyword evidence="2" id="KW-1185">Reference proteome</keyword>
<dbReference type="Gene3D" id="3.80.10.10">
    <property type="entry name" value="Ribonuclease Inhibitor"/>
    <property type="match status" value="1"/>
</dbReference>
<dbReference type="OrthoDB" id="9994419at2759"/>
<dbReference type="STRING" id="946122.A0A0C2TCC8"/>
<dbReference type="AlphaFoldDB" id="A0A0C2TCC8"/>
<gene>
    <name evidence="1" type="ORF">M378DRAFT_106133</name>
</gene>
<dbReference type="InterPro" id="IPR032675">
    <property type="entry name" value="LRR_dom_sf"/>
</dbReference>